<dbReference type="Proteomes" id="UP000652691">
    <property type="component" value="Unassembled WGS sequence"/>
</dbReference>
<protein>
    <recommendedName>
        <fullName evidence="5">Lipoprotein</fullName>
    </recommendedName>
</protein>
<evidence type="ECO:0008006" key="5">
    <source>
        <dbReference type="Google" id="ProtNLM"/>
    </source>
</evidence>
<reference evidence="2 4" key="2">
    <citation type="journal article" date="2014" name="Int. J. Syst. Evol. Microbiol.">
        <title>Complete genome sequence of Corynebacterium casei LMG S-19264T (=DSM 44701T), isolated from a smear-ripened cheese.</title>
        <authorList>
            <consortium name="US DOE Joint Genome Institute (JGI-PGF)"/>
            <person name="Walter F."/>
            <person name="Albersmeier A."/>
            <person name="Kalinowski J."/>
            <person name="Ruckert C."/>
        </authorList>
    </citation>
    <scope>NUCLEOTIDE SEQUENCE [LARGE SCALE GENOMIC DNA]</scope>
    <source>
        <strain evidence="2 4">CCM 8635</strain>
    </source>
</reference>
<comment type="caution">
    <text evidence="1">The sequence shown here is derived from an EMBL/GenBank/DDBJ whole genome shotgun (WGS) entry which is preliminary data.</text>
</comment>
<gene>
    <name evidence="1" type="ORF">F888_03020</name>
    <name evidence="2" type="ORF">GCM10007354_02960</name>
</gene>
<keyword evidence="3" id="KW-1185">Reference proteome</keyword>
<dbReference type="Proteomes" id="UP000013200">
    <property type="component" value="Unassembled WGS sequence"/>
</dbReference>
<reference evidence="1 3" key="1">
    <citation type="submission" date="2013-02" db="EMBL/GenBank/DDBJ databases">
        <title>The Genome Sequence of Acinetobacter sp. NIPH 3623.</title>
        <authorList>
            <consortium name="The Broad Institute Genome Sequencing Platform"/>
            <consortium name="The Broad Institute Genome Sequencing Center for Infectious Disease"/>
            <person name="Cerqueira G."/>
            <person name="Feldgarden M."/>
            <person name="Courvalin P."/>
            <person name="Perichon B."/>
            <person name="Grillot-Courvalin C."/>
            <person name="Clermont D."/>
            <person name="Rocha E."/>
            <person name="Yoon E.-J."/>
            <person name="Nemec A."/>
            <person name="Walker B."/>
            <person name="Young S.K."/>
            <person name="Zeng Q."/>
            <person name="Gargeya S."/>
            <person name="Fitzgerald M."/>
            <person name="Haas B."/>
            <person name="Abouelleil A."/>
            <person name="Alvarado L."/>
            <person name="Arachchi H.M."/>
            <person name="Berlin A.M."/>
            <person name="Chapman S.B."/>
            <person name="Dewar J."/>
            <person name="Goldberg J."/>
            <person name="Griggs A."/>
            <person name="Gujja S."/>
            <person name="Hansen M."/>
            <person name="Howarth C."/>
            <person name="Imamovic A."/>
            <person name="Larimer J."/>
            <person name="McCowan C."/>
            <person name="Murphy C."/>
            <person name="Neiman D."/>
            <person name="Pearson M."/>
            <person name="Priest M."/>
            <person name="Roberts A."/>
            <person name="Saif S."/>
            <person name="Shea T."/>
            <person name="Sisk P."/>
            <person name="Sykes S."/>
            <person name="Wortman J."/>
            <person name="Nusbaum C."/>
            <person name="Birren B."/>
        </authorList>
    </citation>
    <scope>NUCLEOTIDE SEQUENCE [LARGE SCALE GENOMIC DNA]</scope>
    <source>
        <strain evidence="1 3">NIPH 3623</strain>
    </source>
</reference>
<dbReference type="AlphaFoldDB" id="N9REU8"/>
<dbReference type="EMBL" id="APSA01000007">
    <property type="protein sequence ID" value="ENX37677.1"/>
    <property type="molecule type" value="Genomic_DNA"/>
</dbReference>
<evidence type="ECO:0000313" key="2">
    <source>
        <dbReference type="EMBL" id="GGH25898.1"/>
    </source>
</evidence>
<name>N9REU8_9GAMM</name>
<evidence type="ECO:0000313" key="4">
    <source>
        <dbReference type="Proteomes" id="UP000652691"/>
    </source>
</evidence>
<evidence type="ECO:0000313" key="1">
    <source>
        <dbReference type="EMBL" id="ENX37677.1"/>
    </source>
</evidence>
<dbReference type="PROSITE" id="PS51257">
    <property type="entry name" value="PROKAR_LIPOPROTEIN"/>
    <property type="match status" value="1"/>
</dbReference>
<sequence length="381" mass="42656">MSNFSLKIIGLITILGLSACGGDDSDSTPPKKEPSPITYVTIKGTAISRDILSDATVTARCKDDSGFKSIVKTDVKGNWEGQVKSDQLPCRLKVAKNDHANMTHYSVIFNSTDHINITPFTDLAIAYRPGYAYLPSDLYNMHGNQINYSILQKKLNNNNNLLVKNLIEGGYDIDPLSQFFTDVIDLEGKILDNIKGLRIAIDLIFGEYGYYLEHIYKYNFFIPNKFSVNIPVIFPNLEACKPGLTPDIYTNCSNDVLGDFTVNELITNDRKKTCVLEKQGENIQYIGNEMHLVPNEEVQESIYMAGGYYDSALKILDNGYKLSTYIESFVPIIHGMVYKLDVSISKEGKINGVNVTLLEGSIREIDHSVIKFPDEYLCGFD</sequence>
<organism evidence="1 3">
    <name type="scientific">Acinetobacter courvalinii</name>
    <dbReference type="NCBI Taxonomy" id="280147"/>
    <lineage>
        <taxon>Bacteria</taxon>
        <taxon>Pseudomonadati</taxon>
        <taxon>Pseudomonadota</taxon>
        <taxon>Gammaproteobacteria</taxon>
        <taxon>Moraxellales</taxon>
        <taxon>Moraxellaceae</taxon>
        <taxon>Acinetobacter</taxon>
    </lineage>
</organism>
<evidence type="ECO:0000313" key="3">
    <source>
        <dbReference type="Proteomes" id="UP000013200"/>
    </source>
</evidence>
<dbReference type="PATRIC" id="fig|1217698.3.peg.2949"/>
<dbReference type="HOGENOM" id="CLU_709091_0_0_6"/>
<accession>N9REU8</accession>
<proteinExistence type="predicted"/>
<dbReference type="STRING" id="1217698.F888_03020"/>
<dbReference type="RefSeq" id="WP_005287745.1">
    <property type="nucleotide sequence ID" value="NZ_BMDA01000001.1"/>
</dbReference>
<dbReference type="GeneID" id="80102870"/>
<dbReference type="EMBL" id="BMDA01000001">
    <property type="protein sequence ID" value="GGH25898.1"/>
    <property type="molecule type" value="Genomic_DNA"/>
</dbReference>
<reference evidence="2" key="3">
    <citation type="submission" date="2024-03" db="EMBL/GenBank/DDBJ databases">
        <authorList>
            <person name="Sun Q."/>
            <person name="Sedlacek I."/>
        </authorList>
    </citation>
    <scope>NUCLEOTIDE SEQUENCE</scope>
    <source>
        <strain evidence="2">CCM 8635</strain>
    </source>
</reference>